<evidence type="ECO:0000313" key="11">
    <source>
        <dbReference type="EMBL" id="RGS37929.1"/>
    </source>
</evidence>
<comment type="cofactor">
    <cofactor evidence="1">
        <name>[4Fe-4S] cluster</name>
        <dbReference type="ChEBI" id="CHEBI:49883"/>
    </cofactor>
</comment>
<dbReference type="RefSeq" id="WP_118097911.1">
    <property type="nucleotide sequence ID" value="NZ_QRVL01000013.1"/>
</dbReference>
<evidence type="ECO:0000256" key="5">
    <source>
        <dbReference type="ARBA" id="ARBA00022642"/>
    </source>
</evidence>
<sequence length="307" mass="34207">MEAERAKRIKELQKEKDVVILAHYYVDGAVQEIADYVGDSFYLSKVATKVPQKTILFAGVTFMGESAKILNPDKTVVMADECADCPMAHMITADRIAEVREEYEDLAVVCYVNSTAEIKAVSDVCVTSSNAVKVVSNIPQKNIFFVPDNNLGRYVAEKLPEKHFIFHDGFCHVHKSIHAAELQAAKDACPDALVLTHPECTADVVAMSDFVGSTSEIIDFATQSDCKKFIVCTEMGVFFELQQKNPDKKFYSVGHRQFCPNMKKVTIDKVEQVLEKLGSGELEEITLSDEILTRAAKPLQRMLELAK</sequence>
<keyword evidence="4" id="KW-0004">4Fe-4S</keyword>
<dbReference type="GO" id="GO:0005829">
    <property type="term" value="C:cytosol"/>
    <property type="evidence" value="ECO:0007669"/>
    <property type="project" value="TreeGrafter"/>
</dbReference>
<evidence type="ECO:0000256" key="2">
    <source>
        <dbReference type="ARBA" id="ARBA00005065"/>
    </source>
</evidence>
<accession>A0A395V8N8</accession>
<evidence type="ECO:0000256" key="7">
    <source>
        <dbReference type="ARBA" id="ARBA00022723"/>
    </source>
</evidence>
<dbReference type="EMBL" id="QRVL01000013">
    <property type="protein sequence ID" value="RGS37929.1"/>
    <property type="molecule type" value="Genomic_DNA"/>
</dbReference>
<dbReference type="Proteomes" id="UP000266172">
    <property type="component" value="Unassembled WGS sequence"/>
</dbReference>
<comment type="caution">
    <text evidence="11">The sequence shown here is derived from an EMBL/GenBank/DDBJ whole genome shotgun (WGS) entry which is preliminary data.</text>
</comment>
<keyword evidence="5" id="KW-0662">Pyridine nucleotide biosynthesis</keyword>
<reference evidence="11 12" key="1">
    <citation type="submission" date="2018-08" db="EMBL/GenBank/DDBJ databases">
        <title>A genome reference for cultivated species of the human gut microbiota.</title>
        <authorList>
            <person name="Zou Y."/>
            <person name="Xue W."/>
            <person name="Luo G."/>
        </authorList>
    </citation>
    <scope>NUCLEOTIDE SEQUENCE [LARGE SCALE GENOMIC DNA]</scope>
    <source>
        <strain evidence="11 12">AF22-12AC</strain>
    </source>
</reference>
<evidence type="ECO:0000256" key="10">
    <source>
        <dbReference type="NCBIfam" id="TIGR00550"/>
    </source>
</evidence>
<dbReference type="UniPathway" id="UPA00253">
    <property type="reaction ID" value="UER00327"/>
</dbReference>
<dbReference type="AlphaFoldDB" id="A0A395V8N8"/>
<evidence type="ECO:0000256" key="1">
    <source>
        <dbReference type="ARBA" id="ARBA00001966"/>
    </source>
</evidence>
<evidence type="ECO:0000256" key="9">
    <source>
        <dbReference type="ARBA" id="ARBA00023014"/>
    </source>
</evidence>
<evidence type="ECO:0000313" key="12">
    <source>
        <dbReference type="Proteomes" id="UP000266172"/>
    </source>
</evidence>
<dbReference type="SUPFAM" id="SSF142754">
    <property type="entry name" value="NadA-like"/>
    <property type="match status" value="1"/>
</dbReference>
<dbReference type="GO" id="GO:0034628">
    <property type="term" value="P:'de novo' NAD+ biosynthetic process from L-aspartate"/>
    <property type="evidence" value="ECO:0007669"/>
    <property type="project" value="TreeGrafter"/>
</dbReference>
<dbReference type="Pfam" id="PF02445">
    <property type="entry name" value="NadA"/>
    <property type="match status" value="1"/>
</dbReference>
<gene>
    <name evidence="11" type="ORF">DWX93_12890</name>
</gene>
<dbReference type="PANTHER" id="PTHR30573">
    <property type="entry name" value="QUINOLINATE SYNTHETASE A"/>
    <property type="match status" value="1"/>
</dbReference>
<keyword evidence="8" id="KW-0408">Iron</keyword>
<dbReference type="GO" id="GO:0046872">
    <property type="term" value="F:metal ion binding"/>
    <property type="evidence" value="ECO:0007669"/>
    <property type="project" value="UniProtKB-KW"/>
</dbReference>
<organism evidence="11 12">
    <name type="scientific">Roseburia hominis</name>
    <dbReference type="NCBI Taxonomy" id="301301"/>
    <lineage>
        <taxon>Bacteria</taxon>
        <taxon>Bacillati</taxon>
        <taxon>Bacillota</taxon>
        <taxon>Clostridia</taxon>
        <taxon>Lachnospirales</taxon>
        <taxon>Lachnospiraceae</taxon>
        <taxon>Roseburia</taxon>
    </lineage>
</organism>
<dbReference type="InterPro" id="IPR036094">
    <property type="entry name" value="NadA_sf"/>
</dbReference>
<evidence type="ECO:0000256" key="8">
    <source>
        <dbReference type="ARBA" id="ARBA00023004"/>
    </source>
</evidence>
<dbReference type="NCBIfam" id="NF006878">
    <property type="entry name" value="PRK09375.1-2"/>
    <property type="match status" value="1"/>
</dbReference>
<keyword evidence="9" id="KW-0411">Iron-sulfur</keyword>
<dbReference type="GO" id="GO:0051539">
    <property type="term" value="F:4 iron, 4 sulfur cluster binding"/>
    <property type="evidence" value="ECO:0007669"/>
    <property type="project" value="UniProtKB-KW"/>
</dbReference>
<evidence type="ECO:0000256" key="6">
    <source>
        <dbReference type="ARBA" id="ARBA00022679"/>
    </source>
</evidence>
<dbReference type="InterPro" id="IPR003473">
    <property type="entry name" value="NadA"/>
</dbReference>
<keyword evidence="7" id="KW-0479">Metal-binding</keyword>
<evidence type="ECO:0000256" key="3">
    <source>
        <dbReference type="ARBA" id="ARBA00012669"/>
    </source>
</evidence>
<evidence type="ECO:0000256" key="4">
    <source>
        <dbReference type="ARBA" id="ARBA00022485"/>
    </source>
</evidence>
<dbReference type="NCBIfam" id="TIGR00550">
    <property type="entry name" value="nadA"/>
    <property type="match status" value="1"/>
</dbReference>
<dbReference type="EC" id="2.5.1.72" evidence="3 10"/>
<proteinExistence type="predicted"/>
<protein>
    <recommendedName>
        <fullName evidence="3 10">Quinolinate synthase</fullName>
        <ecNumber evidence="3 10">2.5.1.72</ecNumber>
    </recommendedName>
</protein>
<comment type="pathway">
    <text evidence="2">Cofactor biosynthesis; NAD(+) biosynthesis; quinolinate from iminoaspartate: step 1/1.</text>
</comment>
<dbReference type="GO" id="GO:0008987">
    <property type="term" value="F:quinolinate synthetase A activity"/>
    <property type="evidence" value="ECO:0007669"/>
    <property type="project" value="UniProtKB-UniRule"/>
</dbReference>
<dbReference type="Gene3D" id="3.40.50.10800">
    <property type="entry name" value="NadA-like"/>
    <property type="match status" value="3"/>
</dbReference>
<name>A0A395V8N8_9FIRM</name>
<keyword evidence="6" id="KW-0808">Transferase</keyword>
<dbReference type="PANTHER" id="PTHR30573:SF0">
    <property type="entry name" value="QUINOLINATE SYNTHASE, CHLOROPLASTIC"/>
    <property type="match status" value="1"/>
</dbReference>